<dbReference type="Gene3D" id="1.20.120.790">
    <property type="entry name" value="Heat shock protein 90, C-terminal domain"/>
    <property type="match status" value="1"/>
</dbReference>
<dbReference type="CDD" id="cd16927">
    <property type="entry name" value="HATPase_Hsp90-like"/>
    <property type="match status" value="1"/>
</dbReference>
<dbReference type="SUPFAM" id="SSF54211">
    <property type="entry name" value="Ribosomal protein S5 domain 2-like"/>
    <property type="match status" value="1"/>
</dbReference>
<evidence type="ECO:0000256" key="2">
    <source>
        <dbReference type="ARBA" id="ARBA00022741"/>
    </source>
</evidence>
<dbReference type="SMART" id="SM00387">
    <property type="entry name" value="HATPase_c"/>
    <property type="match status" value="1"/>
</dbReference>
<dbReference type="Gene3D" id="3.30.230.80">
    <property type="match status" value="1"/>
</dbReference>
<protein>
    <recommendedName>
        <fullName evidence="5">Histidine kinase/HSP90-like ATPase domain-containing protein</fullName>
    </recommendedName>
</protein>
<dbReference type="SUPFAM" id="SSF110942">
    <property type="entry name" value="HSP90 C-terminal domain"/>
    <property type="match status" value="1"/>
</dbReference>
<dbReference type="InterPro" id="IPR020568">
    <property type="entry name" value="Ribosomal_Su5_D2-typ_SF"/>
</dbReference>
<dbReference type="InterPro" id="IPR020575">
    <property type="entry name" value="Hsp90_N"/>
</dbReference>
<dbReference type="Pfam" id="PF13589">
    <property type="entry name" value="HATPase_c_3"/>
    <property type="match status" value="1"/>
</dbReference>
<keyword evidence="3" id="KW-0067">ATP-binding</keyword>
<dbReference type="EMBL" id="CAWYQH010000097">
    <property type="protein sequence ID" value="CAK8684536.1"/>
    <property type="molecule type" value="Genomic_DNA"/>
</dbReference>
<evidence type="ECO:0000259" key="5">
    <source>
        <dbReference type="SMART" id="SM00387"/>
    </source>
</evidence>
<organism evidence="6 7">
    <name type="scientific">Clavelina lepadiformis</name>
    <name type="common">Light-bulb sea squirt</name>
    <name type="synonym">Ascidia lepadiformis</name>
    <dbReference type="NCBI Taxonomy" id="159417"/>
    <lineage>
        <taxon>Eukaryota</taxon>
        <taxon>Metazoa</taxon>
        <taxon>Chordata</taxon>
        <taxon>Tunicata</taxon>
        <taxon>Ascidiacea</taxon>
        <taxon>Aplousobranchia</taxon>
        <taxon>Clavelinidae</taxon>
        <taxon>Clavelina</taxon>
    </lineage>
</organism>
<evidence type="ECO:0000313" key="6">
    <source>
        <dbReference type="EMBL" id="CAK8684536.1"/>
    </source>
</evidence>
<dbReference type="Gene3D" id="3.40.50.11260">
    <property type="match status" value="1"/>
</dbReference>
<evidence type="ECO:0000256" key="3">
    <source>
        <dbReference type="ARBA" id="ARBA00022840"/>
    </source>
</evidence>
<keyword evidence="2" id="KW-0547">Nucleotide-binding</keyword>
<dbReference type="PANTHER" id="PTHR11528">
    <property type="entry name" value="HEAT SHOCK PROTEIN 90 FAMILY MEMBER"/>
    <property type="match status" value="1"/>
</dbReference>
<dbReference type="InterPro" id="IPR036890">
    <property type="entry name" value="HATPase_C_sf"/>
</dbReference>
<name>A0ABP0FY54_CLALP</name>
<dbReference type="Proteomes" id="UP001642483">
    <property type="component" value="Unassembled WGS sequence"/>
</dbReference>
<keyword evidence="7" id="KW-1185">Reference proteome</keyword>
<dbReference type="PIRSF" id="PIRSF002583">
    <property type="entry name" value="Hsp90"/>
    <property type="match status" value="1"/>
</dbReference>
<accession>A0ABP0FY54</accession>
<dbReference type="SUPFAM" id="SSF55874">
    <property type="entry name" value="ATPase domain of HSP90 chaperone/DNA topoisomerase II/histidine kinase"/>
    <property type="match status" value="1"/>
</dbReference>
<dbReference type="InterPro" id="IPR001404">
    <property type="entry name" value="Hsp90_fam"/>
</dbReference>
<evidence type="ECO:0000256" key="4">
    <source>
        <dbReference type="ARBA" id="ARBA00023186"/>
    </source>
</evidence>
<reference evidence="6 7" key="1">
    <citation type="submission" date="2024-02" db="EMBL/GenBank/DDBJ databases">
        <authorList>
            <person name="Daric V."/>
            <person name="Darras S."/>
        </authorList>
    </citation>
    <scope>NUCLEOTIDE SEQUENCE [LARGE SCALE GENOMIC DNA]</scope>
</reference>
<dbReference type="InterPro" id="IPR037196">
    <property type="entry name" value="HSP90_C"/>
</dbReference>
<dbReference type="Pfam" id="PF00183">
    <property type="entry name" value="HSP90"/>
    <property type="match status" value="1"/>
</dbReference>
<dbReference type="InterPro" id="IPR003594">
    <property type="entry name" value="HATPase_dom"/>
</dbReference>
<evidence type="ECO:0000313" key="7">
    <source>
        <dbReference type="Proteomes" id="UP001642483"/>
    </source>
</evidence>
<dbReference type="HAMAP" id="MF_00505">
    <property type="entry name" value="HSP90"/>
    <property type="match status" value="1"/>
</dbReference>
<proteinExistence type="inferred from homology"/>
<feature type="domain" description="Histidine kinase/HSP90-like ATPase" evidence="5">
    <location>
        <begin position="103"/>
        <end position="259"/>
    </location>
</feature>
<comment type="similarity">
    <text evidence="1">Belongs to the heat shock protein 90 family.</text>
</comment>
<evidence type="ECO:0000256" key="1">
    <source>
        <dbReference type="ARBA" id="ARBA00008239"/>
    </source>
</evidence>
<keyword evidence="4" id="KW-0143">Chaperone</keyword>
<gene>
    <name evidence="6" type="ORF">CVLEPA_LOCUS15512</name>
</gene>
<dbReference type="Gene3D" id="3.30.565.10">
    <property type="entry name" value="Histidine kinase-like ATPase, C-terminal domain"/>
    <property type="match status" value="1"/>
</dbReference>
<dbReference type="NCBIfam" id="NF003555">
    <property type="entry name" value="PRK05218.1"/>
    <property type="match status" value="1"/>
</dbReference>
<comment type="caution">
    <text evidence="6">The sequence shown here is derived from an EMBL/GenBank/DDBJ whole genome shotgun (WGS) entry which is preliminary data.</text>
</comment>
<dbReference type="PRINTS" id="PR00775">
    <property type="entry name" value="HEATSHOCK90"/>
</dbReference>
<sequence>MSLRPNRILLARVLKPLTSSAARPQRSPVCYQVIQPTTGRHICTRSLPSSSLSRKYSVEAQELKEDQDVIRDEEKIIGDADQFEFQAETAELLNIVAKSLYSENEVFIREIISNASDALEKLRYNRLTSEGGAVDDAPLEIHIRTNKYDNTFTIQDTGIGMTKEELVKNLGMIARSGSKAFLESMKEKGDASSSIIGQFGVGFYSTFMVGDKVTVYTKSHEQGSMGYSWTCEGGVSYKISEAEAVSPGTKIVVTLKPDCRKFAEDGTVEQIIKKHSTFVGFPVRLNGKVINTVQPLWTMEQKDISDEHHLNFFQYLSGNDHEHYLYKLFYKTDAPLNIRSIFYVAEERPTLLEMTQNTTGTSGVSLYSRKILVQHNTENLLPKWLRFLRGVVDSEDIPLNLSRELLQNSALIRKLRETITSRMIRFFLEQSRKDPEKYLKFHENYKMFITEGVLAEETQDKKEEVAQLLRYESSSLPAGEVTSLHDYVSRMETDQRNILYLCAPNRHLAETSPYFEAAKSKGLEVLFCFDAYDELMMLQLKTFDSKQLSSLENQAVVDQMKPHDGAKDESIVGSDSAEIKLSSSDGAGLASWAKLSLDEKVTDVKLTDKLDKHPAMVTVWEMGSVRHFIKSQYLTNPKGLSDSEKIGLFKPTLQLNSSHPVVMKLSKLRAEDEDLAKLVLEQLYDNAMVSAGLIEDARPMVNRLNSLLSKVLEKH</sequence>